<sequence>MDEAEAVPATKVGHRASQGTNLDICVFNHYLREKKSLNGRSKWRSKLAPKLFSWLDSANFGTHFLSTCIPSSYPPTSPAKPKNFHLTLLQSLQRQELPGTASEIKERTWVGSILGNGRPTSVIYLGSTHLRVADSSGKEMEEKGAWREPIFPKFKQVTVGYHRAVLLAKYVE</sequence>
<dbReference type="EMBL" id="JACEIK010002088">
    <property type="protein sequence ID" value="MCD9559005.1"/>
    <property type="molecule type" value="Genomic_DNA"/>
</dbReference>
<proteinExistence type="predicted"/>
<organism evidence="1 2">
    <name type="scientific">Datura stramonium</name>
    <name type="common">Jimsonweed</name>
    <name type="synonym">Common thornapple</name>
    <dbReference type="NCBI Taxonomy" id="4076"/>
    <lineage>
        <taxon>Eukaryota</taxon>
        <taxon>Viridiplantae</taxon>
        <taxon>Streptophyta</taxon>
        <taxon>Embryophyta</taxon>
        <taxon>Tracheophyta</taxon>
        <taxon>Spermatophyta</taxon>
        <taxon>Magnoliopsida</taxon>
        <taxon>eudicotyledons</taxon>
        <taxon>Gunneridae</taxon>
        <taxon>Pentapetalae</taxon>
        <taxon>asterids</taxon>
        <taxon>lamiids</taxon>
        <taxon>Solanales</taxon>
        <taxon>Solanaceae</taxon>
        <taxon>Solanoideae</taxon>
        <taxon>Datureae</taxon>
        <taxon>Datura</taxon>
    </lineage>
</organism>
<evidence type="ECO:0000313" key="1">
    <source>
        <dbReference type="EMBL" id="MCD9559005.1"/>
    </source>
</evidence>
<name>A0ABS8UKM9_DATST</name>
<dbReference type="Proteomes" id="UP000823775">
    <property type="component" value="Unassembled WGS sequence"/>
</dbReference>
<keyword evidence="2" id="KW-1185">Reference proteome</keyword>
<accession>A0ABS8UKM9</accession>
<protein>
    <recommendedName>
        <fullName evidence="3">Protein kinase A anchor protein nuclear localisation signal domain-containing protein</fullName>
    </recommendedName>
</protein>
<evidence type="ECO:0008006" key="3">
    <source>
        <dbReference type="Google" id="ProtNLM"/>
    </source>
</evidence>
<gene>
    <name evidence="1" type="ORF">HAX54_016720</name>
</gene>
<reference evidence="1 2" key="1">
    <citation type="journal article" date="2021" name="BMC Genomics">
        <title>Datura genome reveals duplications of psychoactive alkaloid biosynthetic genes and high mutation rate following tissue culture.</title>
        <authorList>
            <person name="Rajewski A."/>
            <person name="Carter-House D."/>
            <person name="Stajich J."/>
            <person name="Litt A."/>
        </authorList>
    </citation>
    <scope>NUCLEOTIDE SEQUENCE [LARGE SCALE GENOMIC DNA]</scope>
    <source>
        <strain evidence="1">AR-01</strain>
    </source>
</reference>
<comment type="caution">
    <text evidence="1">The sequence shown here is derived from an EMBL/GenBank/DDBJ whole genome shotgun (WGS) entry which is preliminary data.</text>
</comment>
<evidence type="ECO:0000313" key="2">
    <source>
        <dbReference type="Proteomes" id="UP000823775"/>
    </source>
</evidence>